<proteinExistence type="predicted"/>
<dbReference type="PANTHER" id="PTHR43731">
    <property type="entry name" value="RHOMBOID PROTEASE"/>
    <property type="match status" value="1"/>
</dbReference>
<keyword evidence="3 5" id="KW-1133">Transmembrane helix</keyword>
<feature type="transmembrane region" description="Helical" evidence="5">
    <location>
        <begin position="89"/>
        <end position="105"/>
    </location>
</feature>
<dbReference type="InterPro" id="IPR050925">
    <property type="entry name" value="Rhomboid_protease_S54"/>
</dbReference>
<dbReference type="InterPro" id="IPR035952">
    <property type="entry name" value="Rhomboid-like_sf"/>
</dbReference>
<evidence type="ECO:0000256" key="5">
    <source>
        <dbReference type="SAM" id="Phobius"/>
    </source>
</evidence>
<sequence>MNKSKHWLKHFEPALYFTLILWVIKSAEELFSLDFHLLTIQPRETLGLLGIIFAPLLHGSWDHLMANSLPMLLLGGLLSYGYPASKWKTLLVVWLISGIGVWLFARPSYHLGASGLTTGFFYFLFIASIIRRDKVSIALMFIAVFMYGGILLGILPWDPKISFEAHFFGAIGGALSAIIFRDQDPKPERKVYEWEGVEDSDEDEEYWKADYLEKEP</sequence>
<feature type="transmembrane region" description="Helical" evidence="5">
    <location>
        <begin position="111"/>
        <end position="130"/>
    </location>
</feature>
<dbReference type="GO" id="GO:0004252">
    <property type="term" value="F:serine-type endopeptidase activity"/>
    <property type="evidence" value="ECO:0007669"/>
    <property type="project" value="InterPro"/>
</dbReference>
<evidence type="ECO:0000259" key="6">
    <source>
        <dbReference type="Pfam" id="PF01694"/>
    </source>
</evidence>
<feature type="transmembrane region" description="Helical" evidence="5">
    <location>
        <begin position="64"/>
        <end position="82"/>
    </location>
</feature>
<keyword evidence="2 5" id="KW-0812">Transmembrane</keyword>
<keyword evidence="8" id="KW-1185">Reference proteome</keyword>
<accession>A0A545UJC6</accession>
<feature type="transmembrane region" description="Helical" evidence="5">
    <location>
        <begin position="161"/>
        <end position="180"/>
    </location>
</feature>
<comment type="caution">
    <text evidence="7">The sequence shown here is derived from an EMBL/GenBank/DDBJ whole genome shotgun (WGS) entry which is preliminary data.</text>
</comment>
<dbReference type="GO" id="GO:0016020">
    <property type="term" value="C:membrane"/>
    <property type="evidence" value="ECO:0007669"/>
    <property type="project" value="UniProtKB-SubCell"/>
</dbReference>
<evidence type="ECO:0000256" key="1">
    <source>
        <dbReference type="ARBA" id="ARBA00004141"/>
    </source>
</evidence>
<evidence type="ECO:0000313" key="8">
    <source>
        <dbReference type="Proteomes" id="UP000315439"/>
    </source>
</evidence>
<dbReference type="Pfam" id="PF01694">
    <property type="entry name" value="Rhomboid"/>
    <property type="match status" value="1"/>
</dbReference>
<gene>
    <name evidence="7" type="ORF">FLL46_01385</name>
</gene>
<evidence type="ECO:0000256" key="4">
    <source>
        <dbReference type="ARBA" id="ARBA00023136"/>
    </source>
</evidence>
<comment type="subcellular location">
    <subcellularLocation>
        <location evidence="1">Membrane</location>
        <topology evidence="1">Multi-pass membrane protein</topology>
    </subcellularLocation>
</comment>
<dbReference type="PANTHER" id="PTHR43731:SF9">
    <property type="entry name" value="SLR1461 PROTEIN"/>
    <property type="match status" value="1"/>
</dbReference>
<keyword evidence="7" id="KW-0378">Hydrolase</keyword>
<dbReference type="SUPFAM" id="SSF144091">
    <property type="entry name" value="Rhomboid-like"/>
    <property type="match status" value="1"/>
</dbReference>
<dbReference type="AlphaFoldDB" id="A0A545UJC6"/>
<dbReference type="GO" id="GO:0006508">
    <property type="term" value="P:proteolysis"/>
    <property type="evidence" value="ECO:0007669"/>
    <property type="project" value="UniProtKB-KW"/>
</dbReference>
<organism evidence="7 8">
    <name type="scientific">Aliikangiella coralliicola</name>
    <dbReference type="NCBI Taxonomy" id="2592383"/>
    <lineage>
        <taxon>Bacteria</taxon>
        <taxon>Pseudomonadati</taxon>
        <taxon>Pseudomonadota</taxon>
        <taxon>Gammaproteobacteria</taxon>
        <taxon>Oceanospirillales</taxon>
        <taxon>Pleioneaceae</taxon>
        <taxon>Aliikangiella</taxon>
    </lineage>
</organism>
<name>A0A545UJC6_9GAMM</name>
<dbReference type="InterPro" id="IPR022764">
    <property type="entry name" value="Peptidase_S54_rhomboid_dom"/>
</dbReference>
<keyword evidence="4 5" id="KW-0472">Membrane</keyword>
<feature type="transmembrane region" description="Helical" evidence="5">
    <location>
        <begin position="137"/>
        <end position="155"/>
    </location>
</feature>
<protein>
    <submittedName>
        <fullName evidence="7">Rhomboid family intramembrane serine protease</fullName>
    </submittedName>
</protein>
<dbReference type="OrthoDB" id="465874at2"/>
<reference evidence="7 8" key="1">
    <citation type="submission" date="2019-07" db="EMBL/GenBank/DDBJ databases">
        <title>Draft genome for Aliikangiella sp. M105.</title>
        <authorList>
            <person name="Wang G."/>
        </authorList>
    </citation>
    <scope>NUCLEOTIDE SEQUENCE [LARGE SCALE GENOMIC DNA]</scope>
    <source>
        <strain evidence="7 8">M105</strain>
    </source>
</reference>
<dbReference type="Proteomes" id="UP000315439">
    <property type="component" value="Unassembled WGS sequence"/>
</dbReference>
<feature type="domain" description="Peptidase S54 rhomboid" evidence="6">
    <location>
        <begin position="50"/>
        <end position="181"/>
    </location>
</feature>
<dbReference type="EMBL" id="VIKS01000001">
    <property type="protein sequence ID" value="TQV89565.1"/>
    <property type="molecule type" value="Genomic_DNA"/>
</dbReference>
<dbReference type="RefSeq" id="WP_142891629.1">
    <property type="nucleotide sequence ID" value="NZ_ML660160.1"/>
</dbReference>
<keyword evidence="7" id="KW-0645">Protease</keyword>
<evidence type="ECO:0000256" key="2">
    <source>
        <dbReference type="ARBA" id="ARBA00022692"/>
    </source>
</evidence>
<feature type="transmembrane region" description="Helical" evidence="5">
    <location>
        <begin position="7"/>
        <end position="24"/>
    </location>
</feature>
<evidence type="ECO:0000313" key="7">
    <source>
        <dbReference type="EMBL" id="TQV89565.1"/>
    </source>
</evidence>
<dbReference type="Gene3D" id="1.20.1540.10">
    <property type="entry name" value="Rhomboid-like"/>
    <property type="match status" value="1"/>
</dbReference>
<evidence type="ECO:0000256" key="3">
    <source>
        <dbReference type="ARBA" id="ARBA00022989"/>
    </source>
</evidence>